<protein>
    <submittedName>
        <fullName evidence="1">Uncharacterized protein</fullName>
    </submittedName>
</protein>
<evidence type="ECO:0000313" key="2">
    <source>
        <dbReference type="Proteomes" id="UP000886523"/>
    </source>
</evidence>
<sequence>MVREWEIDASKPYPYTLPLSNKSQAQICLELIEMERDLLYHGNIEDTQNSHWMSNHIKTFHDIQKIYMPEACHFLTSKDECEKPSHPETIKLFLPSQIPVEYCMQNTIMDIEVKLHVGQAFDALSSLHSLLCIQAHLTNYKQTVQGQHMHTCVMALIESAKCKTASIAAKYTVSHQTLISLMGLDSIDPQLKELRDWDVCMLSDPEISEDKQDSHTQNLSKGSWALSWIWMSAAGNGDNETHEGGVFGVTQLIHCPTNYSS</sequence>
<dbReference type="EMBL" id="MU128976">
    <property type="protein sequence ID" value="KAF9513197.1"/>
    <property type="molecule type" value="Genomic_DNA"/>
</dbReference>
<accession>A0A9P6AWY9</accession>
<organism evidence="1 2">
    <name type="scientific">Hydnum rufescens UP504</name>
    <dbReference type="NCBI Taxonomy" id="1448309"/>
    <lineage>
        <taxon>Eukaryota</taxon>
        <taxon>Fungi</taxon>
        <taxon>Dikarya</taxon>
        <taxon>Basidiomycota</taxon>
        <taxon>Agaricomycotina</taxon>
        <taxon>Agaricomycetes</taxon>
        <taxon>Cantharellales</taxon>
        <taxon>Hydnaceae</taxon>
        <taxon>Hydnum</taxon>
    </lineage>
</organism>
<reference evidence="1" key="1">
    <citation type="journal article" date="2020" name="Nat. Commun.">
        <title>Large-scale genome sequencing of mycorrhizal fungi provides insights into the early evolution of symbiotic traits.</title>
        <authorList>
            <person name="Miyauchi S."/>
            <person name="Kiss E."/>
            <person name="Kuo A."/>
            <person name="Drula E."/>
            <person name="Kohler A."/>
            <person name="Sanchez-Garcia M."/>
            <person name="Morin E."/>
            <person name="Andreopoulos B."/>
            <person name="Barry K.W."/>
            <person name="Bonito G."/>
            <person name="Buee M."/>
            <person name="Carver A."/>
            <person name="Chen C."/>
            <person name="Cichocki N."/>
            <person name="Clum A."/>
            <person name="Culley D."/>
            <person name="Crous P.W."/>
            <person name="Fauchery L."/>
            <person name="Girlanda M."/>
            <person name="Hayes R.D."/>
            <person name="Keri Z."/>
            <person name="LaButti K."/>
            <person name="Lipzen A."/>
            <person name="Lombard V."/>
            <person name="Magnuson J."/>
            <person name="Maillard F."/>
            <person name="Murat C."/>
            <person name="Nolan M."/>
            <person name="Ohm R.A."/>
            <person name="Pangilinan J."/>
            <person name="Pereira M.F."/>
            <person name="Perotto S."/>
            <person name="Peter M."/>
            <person name="Pfister S."/>
            <person name="Riley R."/>
            <person name="Sitrit Y."/>
            <person name="Stielow J.B."/>
            <person name="Szollosi G."/>
            <person name="Zifcakova L."/>
            <person name="Stursova M."/>
            <person name="Spatafora J.W."/>
            <person name="Tedersoo L."/>
            <person name="Vaario L.M."/>
            <person name="Yamada A."/>
            <person name="Yan M."/>
            <person name="Wang P."/>
            <person name="Xu J."/>
            <person name="Bruns T."/>
            <person name="Baldrian P."/>
            <person name="Vilgalys R."/>
            <person name="Dunand C."/>
            <person name="Henrissat B."/>
            <person name="Grigoriev I.V."/>
            <person name="Hibbett D."/>
            <person name="Nagy L.G."/>
            <person name="Martin F.M."/>
        </authorList>
    </citation>
    <scope>NUCLEOTIDE SEQUENCE</scope>
    <source>
        <strain evidence="1">UP504</strain>
    </source>
</reference>
<proteinExistence type="predicted"/>
<gene>
    <name evidence="1" type="ORF">BS47DRAFT_1362639</name>
</gene>
<dbReference type="AlphaFoldDB" id="A0A9P6AWY9"/>
<dbReference type="Proteomes" id="UP000886523">
    <property type="component" value="Unassembled WGS sequence"/>
</dbReference>
<name>A0A9P6AWY9_9AGAM</name>
<keyword evidence="2" id="KW-1185">Reference proteome</keyword>
<evidence type="ECO:0000313" key="1">
    <source>
        <dbReference type="EMBL" id="KAF9513197.1"/>
    </source>
</evidence>
<comment type="caution">
    <text evidence="1">The sequence shown here is derived from an EMBL/GenBank/DDBJ whole genome shotgun (WGS) entry which is preliminary data.</text>
</comment>
<dbReference type="OrthoDB" id="2680741at2759"/>